<feature type="region of interest" description="Disordered" evidence="1">
    <location>
        <begin position="122"/>
        <end position="149"/>
    </location>
</feature>
<accession>A0ABN8VHJ0</accession>
<evidence type="ECO:0000313" key="3">
    <source>
        <dbReference type="EMBL" id="CAI1599966.1"/>
    </source>
</evidence>
<keyword evidence="2" id="KW-0812">Transmembrane</keyword>
<keyword evidence="2" id="KW-0472">Membrane</keyword>
<feature type="compositionally biased region" description="Polar residues" evidence="1">
    <location>
        <begin position="347"/>
        <end position="357"/>
    </location>
</feature>
<feature type="compositionally biased region" description="Polar residues" evidence="1">
    <location>
        <begin position="248"/>
        <end position="265"/>
    </location>
</feature>
<proteinExistence type="predicted"/>
<feature type="region of interest" description="Disordered" evidence="1">
    <location>
        <begin position="192"/>
        <end position="213"/>
    </location>
</feature>
<evidence type="ECO:0000256" key="2">
    <source>
        <dbReference type="SAM" id="Phobius"/>
    </source>
</evidence>
<feature type="region of interest" description="Disordered" evidence="1">
    <location>
        <begin position="244"/>
        <end position="266"/>
    </location>
</feature>
<evidence type="ECO:0000313" key="4">
    <source>
        <dbReference type="Proteomes" id="UP001152964"/>
    </source>
</evidence>
<evidence type="ECO:0000256" key="1">
    <source>
        <dbReference type="SAM" id="MobiDB-lite"/>
    </source>
</evidence>
<feature type="region of interest" description="Disordered" evidence="1">
    <location>
        <begin position="318"/>
        <end position="419"/>
    </location>
</feature>
<organism evidence="3 4">
    <name type="scientific">Saccharomyces eubayanus</name>
    <name type="common">Yeast</name>
    <dbReference type="NCBI Taxonomy" id="1080349"/>
    <lineage>
        <taxon>Eukaryota</taxon>
        <taxon>Fungi</taxon>
        <taxon>Dikarya</taxon>
        <taxon>Ascomycota</taxon>
        <taxon>Saccharomycotina</taxon>
        <taxon>Saccharomycetes</taxon>
        <taxon>Saccharomycetales</taxon>
        <taxon>Saccharomycetaceae</taxon>
        <taxon>Saccharomyces</taxon>
    </lineage>
</organism>
<dbReference type="EMBL" id="OX291502">
    <property type="protein sequence ID" value="CAI1599966.1"/>
    <property type="molecule type" value="Genomic_DNA"/>
</dbReference>
<evidence type="ECO:0008006" key="5">
    <source>
        <dbReference type="Google" id="ProtNLM"/>
    </source>
</evidence>
<keyword evidence="4" id="KW-1185">Reference proteome</keyword>
<feature type="compositionally biased region" description="Polar residues" evidence="1">
    <location>
        <begin position="124"/>
        <end position="138"/>
    </location>
</feature>
<feature type="transmembrane region" description="Helical" evidence="2">
    <location>
        <begin position="572"/>
        <end position="596"/>
    </location>
</feature>
<feature type="compositionally biased region" description="Low complexity" evidence="1">
    <location>
        <begin position="325"/>
        <end position="336"/>
    </location>
</feature>
<feature type="transmembrane region" description="Helical" evidence="2">
    <location>
        <begin position="506"/>
        <end position="529"/>
    </location>
</feature>
<reference evidence="3" key="1">
    <citation type="submission" date="2022-08" db="EMBL/GenBank/DDBJ databases">
        <authorList>
            <person name="Byrne P K."/>
        </authorList>
    </citation>
    <scope>NUCLEOTIDE SEQUENCE</scope>
    <source>
        <strain evidence="3">UCD650</strain>
    </source>
</reference>
<sequence length="599" mass="65850">MVQSEEDNLDSSETTASISYISTSSASSRAHPRTSLFLENLHDANDDFNAEQMAMATVSYENTSRGEGFTVYINNERYSRIMSASTSSSSSIKSSPIAQFRSIQDHNVPTNTVDPVWLRRVNEESSPTRNATPSQTVTVRPERALNSPSSQRLSCALTISTSVLMGEDIEESPLERESNRAVSSIYSSLVIRGNDEPKSGTPRRPTPTFQPNETMENSFLSYQYDETLEPSVAEAVKLTKNRNPDVNYISSRSGEGQNENQSQYELTDESKFIPHKFKIPEKTASIVSSASDEFNSPGAPNTATRAMKIPQSPSLIGNLLIPLHNSDSSNGSSPSDCRGPSRENIFRSKSTYNTSSSLEEEGPPIGVPSIPVLRSVSGPSRWGKTPLRVDSGRSTKSEPFSPYGGPKTPSPLSKVNNKRKGASEHEHFIVLAPIKSQSTQQLVDEKPIIEIPGRSVRREIQEKTDTTKRDGGGVEDMDLEARMPIQHIDTASIHSFDSGQSGFKDVYSVGSIVMVIICCIVVPPLFFIIGCGPRSKMVSDYRLMRLIMNKEHRVALLQGFIWDVDLRWFRTLCLILGAAETMMVMAGIAIGFGVGITQE</sequence>
<protein>
    <recommendedName>
        <fullName evidence="5">BUD8-like protein</fullName>
    </recommendedName>
</protein>
<dbReference type="Proteomes" id="UP001152964">
    <property type="component" value="Chromosome 12"/>
</dbReference>
<keyword evidence="2" id="KW-1133">Transmembrane helix</keyword>
<gene>
    <name evidence="3" type="primary">U6500L03930</name>
    <name evidence="3" type="ORF">SEUBUCD650_0L03930</name>
</gene>
<name>A0ABN8VHJ0_SACEU</name>